<sequence length="70" mass="8266">MEAYMMLEEVKVGKGRECLLYYIYYYYSKRCVERGSWFGLGQMWMIGTKVRKMFAPGGRNSSNKCRRGTV</sequence>
<name>A0A9E7IAK4_9LILI</name>
<evidence type="ECO:0000313" key="2">
    <source>
        <dbReference type="Proteomes" id="UP001055439"/>
    </source>
</evidence>
<reference evidence="1" key="1">
    <citation type="submission" date="2022-05" db="EMBL/GenBank/DDBJ databases">
        <title>The Musa troglodytarum L. genome provides insights into the mechanism of non-climacteric behaviour and enrichment of carotenoids.</title>
        <authorList>
            <person name="Wang J."/>
        </authorList>
    </citation>
    <scope>NUCLEOTIDE SEQUENCE</scope>
    <source>
        <tissue evidence="1">Leaf</tissue>
    </source>
</reference>
<accession>A0A9E7IAK4</accession>
<keyword evidence="2" id="KW-1185">Reference proteome</keyword>
<dbReference type="AlphaFoldDB" id="A0A9E7IAK4"/>
<organism evidence="1 2">
    <name type="scientific">Musa troglodytarum</name>
    <name type="common">fe'i banana</name>
    <dbReference type="NCBI Taxonomy" id="320322"/>
    <lineage>
        <taxon>Eukaryota</taxon>
        <taxon>Viridiplantae</taxon>
        <taxon>Streptophyta</taxon>
        <taxon>Embryophyta</taxon>
        <taxon>Tracheophyta</taxon>
        <taxon>Spermatophyta</taxon>
        <taxon>Magnoliopsida</taxon>
        <taxon>Liliopsida</taxon>
        <taxon>Zingiberales</taxon>
        <taxon>Musaceae</taxon>
        <taxon>Musa</taxon>
    </lineage>
</organism>
<proteinExistence type="predicted"/>
<protein>
    <submittedName>
        <fullName evidence="1">Uncharacterized protein</fullName>
    </submittedName>
</protein>
<dbReference type="EMBL" id="CP097511">
    <property type="protein sequence ID" value="URE49465.1"/>
    <property type="molecule type" value="Genomic_DNA"/>
</dbReference>
<evidence type="ECO:0000313" key="1">
    <source>
        <dbReference type="EMBL" id="URE49465.1"/>
    </source>
</evidence>
<dbReference type="Proteomes" id="UP001055439">
    <property type="component" value="Chromosome 9"/>
</dbReference>
<gene>
    <name evidence="1" type="ORF">MUK42_33128</name>
</gene>